<comment type="subcellular location">
    <subcellularLocation>
        <location evidence="1 12">Cytoplasm</location>
    </subcellularLocation>
</comment>
<dbReference type="FunFam" id="3.40.50.880:FF:000009">
    <property type="entry name" value="Imidazole glycerol phosphate synthase subunit HisH"/>
    <property type="match status" value="1"/>
</dbReference>
<dbReference type="GO" id="GO:0004359">
    <property type="term" value="F:glutaminase activity"/>
    <property type="evidence" value="ECO:0007669"/>
    <property type="project" value="UniProtKB-EC"/>
</dbReference>
<name>A0A7C9RI02_9BRAD</name>
<dbReference type="EC" id="4.3.2.10" evidence="12"/>
<evidence type="ECO:0000256" key="4">
    <source>
        <dbReference type="ARBA" id="ARBA00022490"/>
    </source>
</evidence>
<dbReference type="InterPro" id="IPR017926">
    <property type="entry name" value="GATASE"/>
</dbReference>
<dbReference type="Proteomes" id="UP000480266">
    <property type="component" value="Unassembled WGS sequence"/>
</dbReference>
<dbReference type="Pfam" id="PF00117">
    <property type="entry name" value="GATase"/>
    <property type="match status" value="1"/>
</dbReference>
<evidence type="ECO:0000256" key="3">
    <source>
        <dbReference type="ARBA" id="ARBA00011152"/>
    </source>
</evidence>
<dbReference type="NCBIfam" id="TIGR01855">
    <property type="entry name" value="IMP_synth_hisH"/>
    <property type="match status" value="1"/>
</dbReference>
<comment type="catalytic activity">
    <reaction evidence="10 12">
        <text>5-[(5-phospho-1-deoxy-D-ribulos-1-ylimino)methylamino]-1-(5-phospho-beta-D-ribosyl)imidazole-4-carboxamide + L-glutamine = D-erythro-1-(imidazol-4-yl)glycerol 3-phosphate + 5-amino-1-(5-phospho-beta-D-ribosyl)imidazole-4-carboxamide + L-glutamate + H(+)</text>
        <dbReference type="Rhea" id="RHEA:24793"/>
        <dbReference type="ChEBI" id="CHEBI:15378"/>
        <dbReference type="ChEBI" id="CHEBI:29985"/>
        <dbReference type="ChEBI" id="CHEBI:58278"/>
        <dbReference type="ChEBI" id="CHEBI:58359"/>
        <dbReference type="ChEBI" id="CHEBI:58475"/>
        <dbReference type="ChEBI" id="CHEBI:58525"/>
        <dbReference type="EC" id="4.3.2.10"/>
    </reaction>
</comment>
<evidence type="ECO:0000256" key="12">
    <source>
        <dbReference type="HAMAP-Rule" id="MF_00278"/>
    </source>
</evidence>
<dbReference type="InterPro" id="IPR010139">
    <property type="entry name" value="Imidazole-glycPsynth_HisH"/>
</dbReference>
<dbReference type="AlphaFoldDB" id="A0A7C9RI02"/>
<comment type="subunit">
    <text evidence="3 12">Heterodimer of HisH and HisF.</text>
</comment>
<dbReference type="PANTHER" id="PTHR42701">
    <property type="entry name" value="IMIDAZOLE GLYCEROL PHOSPHATE SYNTHASE SUBUNIT HISH"/>
    <property type="match status" value="1"/>
</dbReference>
<evidence type="ECO:0000256" key="10">
    <source>
        <dbReference type="ARBA" id="ARBA00047838"/>
    </source>
</evidence>
<keyword evidence="4 12" id="KW-0963">Cytoplasm</keyword>
<dbReference type="EMBL" id="JAAMRR010001167">
    <property type="protein sequence ID" value="NGX97965.1"/>
    <property type="molecule type" value="Genomic_DNA"/>
</dbReference>
<keyword evidence="7 12" id="KW-0315">Glutamine amidotransferase</keyword>
<dbReference type="CDD" id="cd01748">
    <property type="entry name" value="GATase1_IGP_Synthase"/>
    <property type="match status" value="1"/>
</dbReference>
<dbReference type="GO" id="GO:0000107">
    <property type="term" value="F:imidazoleglycerol-phosphate synthase activity"/>
    <property type="evidence" value="ECO:0007669"/>
    <property type="project" value="UniProtKB-UniRule"/>
</dbReference>
<evidence type="ECO:0000256" key="8">
    <source>
        <dbReference type="ARBA" id="ARBA00023102"/>
    </source>
</evidence>
<comment type="pathway">
    <text evidence="2 12">Amino-acid biosynthesis; L-histidine biosynthesis; L-histidine from 5-phospho-alpha-D-ribose 1-diphosphate: step 5/9.</text>
</comment>
<evidence type="ECO:0000256" key="11">
    <source>
        <dbReference type="ARBA" id="ARBA00049534"/>
    </source>
</evidence>
<evidence type="ECO:0000313" key="16">
    <source>
        <dbReference type="Proteomes" id="UP000480266"/>
    </source>
</evidence>
<evidence type="ECO:0000256" key="7">
    <source>
        <dbReference type="ARBA" id="ARBA00022962"/>
    </source>
</evidence>
<proteinExistence type="inferred from homology"/>
<dbReference type="PIRSF" id="PIRSF000495">
    <property type="entry name" value="Amidotransf_hisH"/>
    <property type="match status" value="1"/>
</dbReference>
<dbReference type="EC" id="3.5.1.2" evidence="12"/>
<accession>A0A7C9RI02</accession>
<sequence>MIGIVDYEMGNLRSVQKALESFGTEVVITSDKSEALKCSGIIIPGVGAFPDAMENLKAKGLDEVISEVASHKVPILGICLGMQLLFERGEEVRECSGLGLIPGSIKKIQGNVKIPHMGWNSLEKSKDCSILQNIPDESYVYFVHSYYAAGVRNENLNAASFYGVKIPAVVSCENVYGVQFHPEKSGDTGIAILKNFARLAGDLKD</sequence>
<keyword evidence="8 12" id="KW-0368">Histidine biosynthesis</keyword>
<evidence type="ECO:0000256" key="5">
    <source>
        <dbReference type="ARBA" id="ARBA00022605"/>
    </source>
</evidence>
<reference evidence="15" key="1">
    <citation type="submission" date="2020-02" db="EMBL/GenBank/DDBJ databases">
        <title>Draft genome sequence of Candidatus Afipia apatlaquensis IBT-C3, a potential strain for decolorization of textile dyes.</title>
        <authorList>
            <person name="Sanchez-Reyes A."/>
            <person name="Breton-Deval L."/>
            <person name="Mangelson H."/>
            <person name="Sanchez-Flores A."/>
        </authorList>
    </citation>
    <scope>NUCLEOTIDE SEQUENCE [LARGE SCALE GENOMIC DNA]</scope>
    <source>
        <strain evidence="15">IBT-C3</strain>
    </source>
</reference>
<feature type="active site" evidence="12 13">
    <location>
        <position position="181"/>
    </location>
</feature>
<feature type="domain" description="Glutamine amidotransferase" evidence="14">
    <location>
        <begin position="4"/>
        <end position="197"/>
    </location>
</feature>
<dbReference type="InterPro" id="IPR029062">
    <property type="entry name" value="Class_I_gatase-like"/>
</dbReference>
<dbReference type="GO" id="GO:0000105">
    <property type="term" value="P:L-histidine biosynthetic process"/>
    <property type="evidence" value="ECO:0007669"/>
    <property type="project" value="UniProtKB-UniRule"/>
</dbReference>
<keyword evidence="5 12" id="KW-0028">Amino-acid biosynthesis</keyword>
<keyword evidence="6 12" id="KW-0378">Hydrolase</keyword>
<evidence type="ECO:0000256" key="6">
    <source>
        <dbReference type="ARBA" id="ARBA00022801"/>
    </source>
</evidence>
<feature type="active site" description="Nucleophile" evidence="12 13">
    <location>
        <position position="79"/>
    </location>
</feature>
<comment type="caution">
    <text evidence="15">The sequence shown here is derived from an EMBL/GenBank/DDBJ whole genome shotgun (WGS) entry which is preliminary data.</text>
</comment>
<protein>
    <recommendedName>
        <fullName evidence="12">Imidazole glycerol phosphate synthase subunit HisH</fullName>
        <ecNumber evidence="12">4.3.2.10</ecNumber>
    </recommendedName>
    <alternativeName>
        <fullName evidence="12">IGP synthase glutaminase subunit</fullName>
        <ecNumber evidence="12">3.5.1.2</ecNumber>
    </alternativeName>
    <alternativeName>
        <fullName evidence="12">IGP synthase subunit HisH</fullName>
    </alternativeName>
    <alternativeName>
        <fullName evidence="12">ImGP synthase subunit HisH</fullName>
        <shortName evidence="12">IGPS subunit HisH</shortName>
    </alternativeName>
</protein>
<evidence type="ECO:0000256" key="13">
    <source>
        <dbReference type="PIRSR" id="PIRSR000495-1"/>
    </source>
</evidence>
<comment type="function">
    <text evidence="12">IGPS catalyzes the conversion of PRFAR and glutamine to IGP, AICAR and glutamate. The HisH subunit catalyzes the hydrolysis of glutamine to glutamate and ammonia as part of the synthesis of IGP and AICAR. The resulting ammonia molecule is channeled to the active site of HisF.</text>
</comment>
<evidence type="ECO:0000256" key="2">
    <source>
        <dbReference type="ARBA" id="ARBA00005091"/>
    </source>
</evidence>
<dbReference type="Gene3D" id="3.40.50.880">
    <property type="match status" value="1"/>
</dbReference>
<evidence type="ECO:0000256" key="9">
    <source>
        <dbReference type="ARBA" id="ARBA00023239"/>
    </source>
</evidence>
<dbReference type="GO" id="GO:0016829">
    <property type="term" value="F:lyase activity"/>
    <property type="evidence" value="ECO:0007669"/>
    <property type="project" value="UniProtKB-KW"/>
</dbReference>
<dbReference type="GO" id="GO:0005737">
    <property type="term" value="C:cytoplasm"/>
    <property type="evidence" value="ECO:0007669"/>
    <property type="project" value="UniProtKB-SubCell"/>
</dbReference>
<dbReference type="UniPathway" id="UPA00031">
    <property type="reaction ID" value="UER00010"/>
</dbReference>
<evidence type="ECO:0000313" key="15">
    <source>
        <dbReference type="EMBL" id="NGX97965.1"/>
    </source>
</evidence>
<dbReference type="PANTHER" id="PTHR42701:SF1">
    <property type="entry name" value="IMIDAZOLE GLYCEROL PHOSPHATE SYNTHASE SUBUNIT HISH"/>
    <property type="match status" value="1"/>
</dbReference>
<comment type="catalytic activity">
    <reaction evidence="11 12">
        <text>L-glutamine + H2O = L-glutamate + NH4(+)</text>
        <dbReference type="Rhea" id="RHEA:15889"/>
        <dbReference type="ChEBI" id="CHEBI:15377"/>
        <dbReference type="ChEBI" id="CHEBI:28938"/>
        <dbReference type="ChEBI" id="CHEBI:29985"/>
        <dbReference type="ChEBI" id="CHEBI:58359"/>
        <dbReference type="EC" id="3.5.1.2"/>
    </reaction>
</comment>
<organism evidence="15 16">
    <name type="scientific">Candidatus Afipia apatlaquensis</name>
    <dbReference type="NCBI Taxonomy" id="2712852"/>
    <lineage>
        <taxon>Bacteria</taxon>
        <taxon>Pseudomonadati</taxon>
        <taxon>Pseudomonadota</taxon>
        <taxon>Alphaproteobacteria</taxon>
        <taxon>Hyphomicrobiales</taxon>
        <taxon>Nitrobacteraceae</taxon>
        <taxon>Afipia</taxon>
    </lineage>
</organism>
<dbReference type="SUPFAM" id="SSF52317">
    <property type="entry name" value="Class I glutamine amidotransferase-like"/>
    <property type="match status" value="1"/>
</dbReference>
<evidence type="ECO:0000256" key="1">
    <source>
        <dbReference type="ARBA" id="ARBA00004496"/>
    </source>
</evidence>
<gene>
    <name evidence="12 15" type="primary">hisH</name>
    <name evidence="15" type="ORF">G4V63_22975</name>
</gene>
<evidence type="ECO:0000259" key="14">
    <source>
        <dbReference type="Pfam" id="PF00117"/>
    </source>
</evidence>
<keyword evidence="9 12" id="KW-0456">Lyase</keyword>
<dbReference type="PROSITE" id="PS51273">
    <property type="entry name" value="GATASE_TYPE_1"/>
    <property type="match status" value="1"/>
</dbReference>
<keyword evidence="16" id="KW-1185">Reference proteome</keyword>
<feature type="active site" evidence="12 13">
    <location>
        <position position="183"/>
    </location>
</feature>
<dbReference type="HAMAP" id="MF_00278">
    <property type="entry name" value="HisH"/>
    <property type="match status" value="1"/>
</dbReference>